<dbReference type="GO" id="GO:0006357">
    <property type="term" value="P:regulation of transcription by RNA polymerase II"/>
    <property type="evidence" value="ECO:0007669"/>
    <property type="project" value="InterPro"/>
</dbReference>
<organism evidence="2 3">
    <name type="scientific">Modicella reniformis</name>
    <dbReference type="NCBI Taxonomy" id="1440133"/>
    <lineage>
        <taxon>Eukaryota</taxon>
        <taxon>Fungi</taxon>
        <taxon>Fungi incertae sedis</taxon>
        <taxon>Mucoromycota</taxon>
        <taxon>Mortierellomycotina</taxon>
        <taxon>Mortierellomycetes</taxon>
        <taxon>Mortierellales</taxon>
        <taxon>Mortierellaceae</taxon>
        <taxon>Modicella</taxon>
    </lineage>
</organism>
<feature type="region of interest" description="Disordered" evidence="1">
    <location>
        <begin position="81"/>
        <end position="160"/>
    </location>
</feature>
<dbReference type="GO" id="GO:0016592">
    <property type="term" value="C:mediator complex"/>
    <property type="evidence" value="ECO:0007669"/>
    <property type="project" value="InterPro"/>
</dbReference>
<feature type="region of interest" description="Disordered" evidence="1">
    <location>
        <begin position="1"/>
        <end position="45"/>
    </location>
</feature>
<sequence>MLKPQSSPFLQQQQLQQHEQQQPDQQQQHLQQSPQPHGSTTLPASILPQINGQMQRVLQASNMPLSGVPSADHLVLLQQQLNQKAQQDRQAQGSLSMPQPQQQSQQQVQQQPPVQHQVPPSQQQHNLQVFQSPQLQQQQQQPSQMNPGALNPMNSNNAISSAINVPSTTVVSNQDASLHMTGAQTPVFGQATPVNPGAPGITTNRNVITNISMANANTTVQSLIERVQLNRNQSPILNDLTVEQKQSVKEQMMQMQPMLPQLDRLIVVFNALTNNMEATRRLILMKSMLQDQLESLKHDQYTITPENLVKLKDQLRRYSDWVKSEMPPNGSAVALGAAAMAGTANTISQASGIVTGQAGNNPNLGS</sequence>
<name>A0A9P6II47_9FUNG</name>
<dbReference type="Pfam" id="PF05397">
    <property type="entry name" value="Med15_fungi"/>
    <property type="match status" value="1"/>
</dbReference>
<comment type="caution">
    <text evidence="2">The sequence shown here is derived from an EMBL/GenBank/DDBJ whole genome shotgun (WGS) entry which is preliminary data.</text>
</comment>
<proteinExistence type="predicted"/>
<protein>
    <submittedName>
        <fullName evidence="2">Uncharacterized protein</fullName>
    </submittedName>
</protein>
<feature type="compositionally biased region" description="Low complexity" evidence="1">
    <location>
        <begin position="81"/>
        <end position="144"/>
    </location>
</feature>
<keyword evidence="3" id="KW-1185">Reference proteome</keyword>
<dbReference type="InterPro" id="IPR008626">
    <property type="entry name" value="Mediator_Med15_fun"/>
</dbReference>
<accession>A0A9P6II47</accession>
<feature type="non-terminal residue" evidence="2">
    <location>
        <position position="1"/>
    </location>
</feature>
<dbReference type="EMBL" id="JAAAHW010011311">
    <property type="protein sequence ID" value="KAF9920214.1"/>
    <property type="molecule type" value="Genomic_DNA"/>
</dbReference>
<evidence type="ECO:0000313" key="3">
    <source>
        <dbReference type="Proteomes" id="UP000749646"/>
    </source>
</evidence>
<dbReference type="GO" id="GO:0003712">
    <property type="term" value="F:transcription coregulator activity"/>
    <property type="evidence" value="ECO:0007669"/>
    <property type="project" value="InterPro"/>
</dbReference>
<evidence type="ECO:0000313" key="2">
    <source>
        <dbReference type="EMBL" id="KAF9920214.1"/>
    </source>
</evidence>
<evidence type="ECO:0000256" key="1">
    <source>
        <dbReference type="SAM" id="MobiDB-lite"/>
    </source>
</evidence>
<gene>
    <name evidence="2" type="ORF">BGZ65_011442</name>
</gene>
<feature type="compositionally biased region" description="Low complexity" evidence="1">
    <location>
        <begin position="1"/>
        <end position="37"/>
    </location>
</feature>
<reference evidence="2" key="1">
    <citation type="journal article" date="2020" name="Fungal Divers.">
        <title>Resolving the Mortierellaceae phylogeny through synthesis of multi-gene phylogenetics and phylogenomics.</title>
        <authorList>
            <person name="Vandepol N."/>
            <person name="Liber J."/>
            <person name="Desiro A."/>
            <person name="Na H."/>
            <person name="Kennedy M."/>
            <person name="Barry K."/>
            <person name="Grigoriev I.V."/>
            <person name="Miller A.N."/>
            <person name="O'Donnell K."/>
            <person name="Stajich J.E."/>
            <person name="Bonito G."/>
        </authorList>
    </citation>
    <scope>NUCLEOTIDE SEQUENCE</scope>
    <source>
        <strain evidence="2">MES-2147</strain>
    </source>
</reference>
<dbReference type="Proteomes" id="UP000749646">
    <property type="component" value="Unassembled WGS sequence"/>
</dbReference>
<dbReference type="OrthoDB" id="1938591at2759"/>
<dbReference type="AlphaFoldDB" id="A0A9P6II47"/>